<protein>
    <submittedName>
        <fullName evidence="2">Uncharacterized protein</fullName>
    </submittedName>
</protein>
<dbReference type="PANTHER" id="PTHR42034:SF1">
    <property type="entry name" value="CONDENSATION DOMAIN-CONTAINING PROTEIN"/>
    <property type="match status" value="1"/>
</dbReference>
<evidence type="ECO:0000313" key="3">
    <source>
        <dbReference type="Proteomes" id="UP000799444"/>
    </source>
</evidence>
<feature type="compositionally biased region" description="Polar residues" evidence="1">
    <location>
        <begin position="9"/>
        <end position="21"/>
    </location>
</feature>
<feature type="region of interest" description="Disordered" evidence="1">
    <location>
        <begin position="1"/>
        <end position="21"/>
    </location>
</feature>
<dbReference type="Proteomes" id="UP000799444">
    <property type="component" value="Unassembled WGS sequence"/>
</dbReference>
<reference evidence="2" key="1">
    <citation type="journal article" date="2020" name="Stud. Mycol.">
        <title>101 Dothideomycetes genomes: a test case for predicting lifestyles and emergence of pathogens.</title>
        <authorList>
            <person name="Haridas S."/>
            <person name="Albert R."/>
            <person name="Binder M."/>
            <person name="Bloem J."/>
            <person name="Labutti K."/>
            <person name="Salamov A."/>
            <person name="Andreopoulos B."/>
            <person name="Baker S."/>
            <person name="Barry K."/>
            <person name="Bills G."/>
            <person name="Bluhm B."/>
            <person name="Cannon C."/>
            <person name="Castanera R."/>
            <person name="Culley D."/>
            <person name="Daum C."/>
            <person name="Ezra D."/>
            <person name="Gonzalez J."/>
            <person name="Henrissat B."/>
            <person name="Kuo A."/>
            <person name="Liang C."/>
            <person name="Lipzen A."/>
            <person name="Lutzoni F."/>
            <person name="Magnuson J."/>
            <person name="Mondo S."/>
            <person name="Nolan M."/>
            <person name="Ohm R."/>
            <person name="Pangilinan J."/>
            <person name="Park H.-J."/>
            <person name="Ramirez L."/>
            <person name="Alfaro M."/>
            <person name="Sun H."/>
            <person name="Tritt A."/>
            <person name="Yoshinaga Y."/>
            <person name="Zwiers L.-H."/>
            <person name="Turgeon B."/>
            <person name="Goodwin S."/>
            <person name="Spatafora J."/>
            <person name="Crous P."/>
            <person name="Grigoriev I."/>
        </authorList>
    </citation>
    <scope>NUCLEOTIDE SEQUENCE</scope>
    <source>
        <strain evidence="2">CBS 125425</strain>
    </source>
</reference>
<name>A0A9P4QK82_9PLEO</name>
<dbReference type="Gene3D" id="3.30.559.30">
    <property type="entry name" value="Nonribosomal peptide synthetase, condensation domain"/>
    <property type="match status" value="1"/>
</dbReference>
<keyword evidence="3" id="KW-1185">Reference proteome</keyword>
<evidence type="ECO:0000256" key="1">
    <source>
        <dbReference type="SAM" id="MobiDB-lite"/>
    </source>
</evidence>
<dbReference type="EMBL" id="ML996264">
    <property type="protein sequence ID" value="KAF2728853.1"/>
    <property type="molecule type" value="Genomic_DNA"/>
</dbReference>
<dbReference type="PANTHER" id="PTHR42034">
    <property type="entry name" value="CHROMOSOME 7, WHOLE GENOME SHOTGUN SEQUENCE-RELATED"/>
    <property type="match status" value="1"/>
</dbReference>
<organism evidence="2 3">
    <name type="scientific">Polyplosphaeria fusca</name>
    <dbReference type="NCBI Taxonomy" id="682080"/>
    <lineage>
        <taxon>Eukaryota</taxon>
        <taxon>Fungi</taxon>
        <taxon>Dikarya</taxon>
        <taxon>Ascomycota</taxon>
        <taxon>Pezizomycotina</taxon>
        <taxon>Dothideomycetes</taxon>
        <taxon>Pleosporomycetidae</taxon>
        <taxon>Pleosporales</taxon>
        <taxon>Tetraplosphaeriaceae</taxon>
        <taxon>Polyplosphaeria</taxon>
    </lineage>
</organism>
<dbReference type="SUPFAM" id="SSF52777">
    <property type="entry name" value="CoA-dependent acyltransferases"/>
    <property type="match status" value="1"/>
</dbReference>
<dbReference type="OrthoDB" id="10000533at2759"/>
<gene>
    <name evidence="2" type="ORF">EJ04DRAFT_448511</name>
</gene>
<dbReference type="AlphaFoldDB" id="A0A9P4QK82"/>
<sequence>MSVLAKAVQNGSPTSLHNSPAQQIVKDHITPSLESLIRKHVRGQPAGDGDADDLVDKLMNGGRSIALPTTPGSDTRAATKSSRSAIRMSTASSAKLVSACRTQGISVTSAVNAAIIRVTAQSAQAPEADSYVIWAPCDLRRPLIAAGVKECLQPVGTYLSGLPLRIEGVVKYMENGESIPGKSFSTLASELATFYSQDVESYKLPSARSGKTVSLLQLAEPYVEKITKAFSTFPLRGCPYPKTPVISSLGKLDEFIRNEYPKEGNDALPASKLHITDFWVSCEVATPVIIFNPWTWGGEITLSAAFNESWYSTEFVGSILGKAIGELVEGLKIGPVSYRTVNSTCFSSSRFHRTYVFLANSIFQIATTPQHN</sequence>
<comment type="caution">
    <text evidence="2">The sequence shown here is derived from an EMBL/GenBank/DDBJ whole genome shotgun (WGS) entry which is preliminary data.</text>
</comment>
<evidence type="ECO:0000313" key="2">
    <source>
        <dbReference type="EMBL" id="KAF2728853.1"/>
    </source>
</evidence>
<proteinExistence type="predicted"/>
<accession>A0A9P4QK82</accession>